<organism evidence="1 2">
    <name type="scientific">Panagrolaimus sp. JU765</name>
    <dbReference type="NCBI Taxonomy" id="591449"/>
    <lineage>
        <taxon>Eukaryota</taxon>
        <taxon>Metazoa</taxon>
        <taxon>Ecdysozoa</taxon>
        <taxon>Nematoda</taxon>
        <taxon>Chromadorea</taxon>
        <taxon>Rhabditida</taxon>
        <taxon>Tylenchina</taxon>
        <taxon>Panagrolaimomorpha</taxon>
        <taxon>Panagrolaimoidea</taxon>
        <taxon>Panagrolaimidae</taxon>
        <taxon>Panagrolaimus</taxon>
    </lineage>
</organism>
<dbReference type="WBParaSite" id="JU765_v2.g14767.t1">
    <property type="protein sequence ID" value="JU765_v2.g14767.t1"/>
    <property type="gene ID" value="JU765_v2.g14767"/>
</dbReference>
<reference evidence="2" key="1">
    <citation type="submission" date="2022-11" db="UniProtKB">
        <authorList>
            <consortium name="WormBaseParasite"/>
        </authorList>
    </citation>
    <scope>IDENTIFICATION</scope>
</reference>
<evidence type="ECO:0000313" key="1">
    <source>
        <dbReference type="Proteomes" id="UP000887576"/>
    </source>
</evidence>
<sequence length="317" mass="35730">MEHDLKKIEAAESLATKLKYATDTMKHVFLIYFRVIRRMATTKLLGPVLAGLSKFAHLINIEFFDDLIESLEGLLDLQHLSVIDSLNCVKTVFIVLSGEGLALNIDPYKFYRCMYRIIPSIPFEKSEKSKDERIEVLVESIVLMLNRRKKQVSLVRVAAYVKVLLAICFMLSTRHCAAVLACLRSLFISFPGLLRMVEEDTDVVMNGVYRPEVADPDICNALASSALPELRRLSKHPDSVVLHYANNILNGCPSTGANRLKAEWVTIAPSDWISSDLIETSRPSPFLEQLKKAAQKRKAGLLSSKNLCSTVEFWLRD</sequence>
<dbReference type="Proteomes" id="UP000887576">
    <property type="component" value="Unplaced"/>
</dbReference>
<protein>
    <submittedName>
        <fullName evidence="2">CCAAT-binding factor domain-containing protein</fullName>
    </submittedName>
</protein>
<name>A0AC34QBD5_9BILA</name>
<accession>A0AC34QBD5</accession>
<proteinExistence type="predicted"/>
<evidence type="ECO:0000313" key="2">
    <source>
        <dbReference type="WBParaSite" id="JU765_v2.g14767.t1"/>
    </source>
</evidence>